<reference evidence="8" key="1">
    <citation type="journal article" date="2014" name="Nat. Commun.">
        <title>The rainbow trout genome provides novel insights into evolution after whole-genome duplication in vertebrates.</title>
        <authorList>
            <person name="Berthelot C."/>
            <person name="Brunet F."/>
            <person name="Chalopin D."/>
            <person name="Juanchich A."/>
            <person name="Bernard M."/>
            <person name="Noel B."/>
            <person name="Bento P."/>
            <person name="Da Silva C."/>
            <person name="Labadie K."/>
            <person name="Alberti A."/>
            <person name="Aury J.M."/>
            <person name="Louis A."/>
            <person name="Dehais P."/>
            <person name="Bardou P."/>
            <person name="Montfort J."/>
            <person name="Klopp C."/>
            <person name="Cabau C."/>
            <person name="Gaspin C."/>
            <person name="Thorgaard G.H."/>
            <person name="Boussaha M."/>
            <person name="Quillet E."/>
            <person name="Guyomard R."/>
            <person name="Galiana D."/>
            <person name="Bobe J."/>
            <person name="Volff J.N."/>
            <person name="Genet C."/>
            <person name="Wincker P."/>
            <person name="Jaillon O."/>
            <person name="Roest Crollius H."/>
            <person name="Guiguen Y."/>
        </authorList>
    </citation>
    <scope>NUCLEOTIDE SEQUENCE [LARGE SCALE GENOMIC DNA]</scope>
</reference>
<feature type="transmembrane region" description="Helical" evidence="6">
    <location>
        <begin position="31"/>
        <end position="54"/>
    </location>
</feature>
<sequence>MDLVLNVADHYVLTPYVYPLSWPEDTALRQIISLLVVTNLGIAVLYLGLGWLSYQFIFDHNLMKHPQFLKNQVWLEIRHAMTSLPIISIPTVALFFIEVKGHSKLYDNVEESPMDWPFVLFSIISFVLFTDGCIYWIHRFLHHRCIYKHFHKKHHVLKIPTPFASHAFHPLDGFLSSLPYHVYPFLFPLHKVLYLALYIFVNIWTVSIHDGAYRMPGPLQEVVNGAAHHTDHHLCFNVNYGQYFTLWDRIGGSYQNPSVLEGKGPLDCISRLTAEGKISSNGANANGHTNGHDNGSGTKSKEE</sequence>
<dbReference type="GO" id="GO:0016491">
    <property type="term" value="F:oxidoreductase activity"/>
    <property type="evidence" value="ECO:0007669"/>
    <property type="project" value="InterPro"/>
</dbReference>
<evidence type="ECO:0000256" key="6">
    <source>
        <dbReference type="SAM" id="Phobius"/>
    </source>
</evidence>
<accession>A0A060WWF5</accession>
<accession>A0A8C7WBA0</accession>
<dbReference type="Ensembl" id="ENSOMYT00000095584.2">
    <property type="protein sequence ID" value="ENSOMYP00000087742.2"/>
    <property type="gene ID" value="ENSOMYG00000019392.2"/>
</dbReference>
<evidence type="ECO:0000313" key="10">
    <source>
        <dbReference type="Proteomes" id="UP000193380"/>
    </source>
</evidence>
<dbReference type="STRING" id="8022.A0A060WWF5"/>
<keyword evidence="2 6" id="KW-0812">Transmembrane</keyword>
<reference evidence="8" key="2">
    <citation type="submission" date="2014-03" db="EMBL/GenBank/DDBJ databases">
        <authorList>
            <person name="Genoscope - CEA"/>
        </authorList>
    </citation>
    <scope>NUCLEOTIDE SEQUENCE</scope>
</reference>
<dbReference type="EMBL" id="FR904773">
    <property type="protein sequence ID" value="CDQ71531.1"/>
    <property type="molecule type" value="Genomic_DNA"/>
</dbReference>
<evidence type="ECO:0000313" key="9">
    <source>
        <dbReference type="Ensembl" id="ENSOMYP00000087742.2"/>
    </source>
</evidence>
<dbReference type="PANTHER" id="PTHR11863">
    <property type="entry name" value="STEROL DESATURASE"/>
    <property type="match status" value="1"/>
</dbReference>
<dbReference type="GeneID" id="110521978"/>
<proteinExistence type="predicted"/>
<gene>
    <name evidence="9" type="primary">LOC110521978</name>
    <name evidence="8" type="ORF">GSONMT00037528001</name>
</gene>
<protein>
    <recommendedName>
        <fullName evidence="7">Fatty acid hydroxylase domain-containing protein</fullName>
    </recommendedName>
</protein>
<comment type="subcellular location">
    <subcellularLocation>
        <location evidence="1">Membrane</location>
    </subcellularLocation>
</comment>
<feature type="transmembrane region" description="Helical" evidence="6">
    <location>
        <begin position="75"/>
        <end position="97"/>
    </location>
</feature>
<dbReference type="Proteomes" id="UP000193380">
    <property type="component" value="Unassembled WGS sequence"/>
</dbReference>
<organism evidence="8 10">
    <name type="scientific">Oncorhynchus mykiss</name>
    <name type="common">Rainbow trout</name>
    <name type="synonym">Salmo gairdneri</name>
    <dbReference type="NCBI Taxonomy" id="8022"/>
    <lineage>
        <taxon>Eukaryota</taxon>
        <taxon>Metazoa</taxon>
        <taxon>Chordata</taxon>
        <taxon>Craniata</taxon>
        <taxon>Vertebrata</taxon>
        <taxon>Euteleostomi</taxon>
        <taxon>Actinopterygii</taxon>
        <taxon>Neopterygii</taxon>
        <taxon>Teleostei</taxon>
        <taxon>Protacanthopterygii</taxon>
        <taxon>Salmoniformes</taxon>
        <taxon>Salmonidae</taxon>
        <taxon>Salmoninae</taxon>
        <taxon>Oncorhynchus</taxon>
    </lineage>
</organism>
<dbReference type="InterPro" id="IPR050307">
    <property type="entry name" value="Sterol_Desaturase_Related"/>
</dbReference>
<evidence type="ECO:0000313" key="11">
    <source>
        <dbReference type="Proteomes" id="UP000694395"/>
    </source>
</evidence>
<dbReference type="OrthoDB" id="408954at2759"/>
<evidence type="ECO:0000259" key="7">
    <source>
        <dbReference type="Pfam" id="PF04116"/>
    </source>
</evidence>
<reference evidence="9" key="4">
    <citation type="submission" date="2025-05" db="UniProtKB">
        <authorList>
            <consortium name="Ensembl"/>
        </authorList>
    </citation>
    <scope>IDENTIFICATION</scope>
</reference>
<dbReference type="GO" id="GO:0005506">
    <property type="term" value="F:iron ion binding"/>
    <property type="evidence" value="ECO:0007669"/>
    <property type="project" value="InterPro"/>
</dbReference>
<name>A0A060WWF5_ONCMY</name>
<dbReference type="GO" id="GO:0008610">
    <property type="term" value="P:lipid biosynthetic process"/>
    <property type="evidence" value="ECO:0007669"/>
    <property type="project" value="InterPro"/>
</dbReference>
<dbReference type="AlphaFoldDB" id="A0A060WWF5"/>
<dbReference type="RefSeq" id="XP_021455715.1">
    <property type="nucleotide sequence ID" value="XM_021600040.2"/>
</dbReference>
<feature type="region of interest" description="Disordered" evidence="5">
    <location>
        <begin position="279"/>
        <end position="303"/>
    </location>
</feature>
<dbReference type="Pfam" id="PF04116">
    <property type="entry name" value="FA_hydroxylase"/>
    <property type="match status" value="1"/>
</dbReference>
<dbReference type="Proteomes" id="UP000694395">
    <property type="component" value="Chromosome 1"/>
</dbReference>
<keyword evidence="11" id="KW-1185">Reference proteome</keyword>
<evidence type="ECO:0000256" key="5">
    <source>
        <dbReference type="SAM" id="MobiDB-lite"/>
    </source>
</evidence>
<dbReference type="InterPro" id="IPR006694">
    <property type="entry name" value="Fatty_acid_hydroxylase"/>
</dbReference>
<dbReference type="GO" id="GO:0016020">
    <property type="term" value="C:membrane"/>
    <property type="evidence" value="ECO:0007669"/>
    <property type="project" value="UniProtKB-SubCell"/>
</dbReference>
<dbReference type="PaxDb" id="8022-A0A060WWF5"/>
<keyword evidence="3 6" id="KW-1133">Transmembrane helix</keyword>
<dbReference type="GeneTree" id="ENSGT00550000075101"/>
<feature type="compositionally biased region" description="Low complexity" evidence="5">
    <location>
        <begin position="281"/>
        <end position="295"/>
    </location>
</feature>
<evidence type="ECO:0000256" key="4">
    <source>
        <dbReference type="ARBA" id="ARBA00023136"/>
    </source>
</evidence>
<feature type="transmembrane region" description="Helical" evidence="6">
    <location>
        <begin position="117"/>
        <end position="137"/>
    </location>
</feature>
<evidence type="ECO:0000313" key="8">
    <source>
        <dbReference type="EMBL" id="CDQ71531.1"/>
    </source>
</evidence>
<dbReference type="KEGG" id="omy:110521978"/>
<evidence type="ECO:0000256" key="1">
    <source>
        <dbReference type="ARBA" id="ARBA00004370"/>
    </source>
</evidence>
<keyword evidence="4 6" id="KW-0472">Membrane</keyword>
<reference evidence="9 11" key="3">
    <citation type="submission" date="2020-07" db="EMBL/GenBank/DDBJ databases">
        <title>A long reads based de novo assembly of the rainbow trout Arlee double haploid line genome.</title>
        <authorList>
            <person name="Gao G."/>
            <person name="Palti Y."/>
        </authorList>
    </citation>
    <scope>NUCLEOTIDE SEQUENCE [LARGE SCALE GENOMIC DNA]</scope>
</reference>
<evidence type="ECO:0000256" key="3">
    <source>
        <dbReference type="ARBA" id="ARBA00022989"/>
    </source>
</evidence>
<evidence type="ECO:0000256" key="2">
    <source>
        <dbReference type="ARBA" id="ARBA00022692"/>
    </source>
</evidence>
<feature type="domain" description="Fatty acid hydroxylase" evidence="7">
    <location>
        <begin position="124"/>
        <end position="252"/>
    </location>
</feature>